<organism evidence="1 2">
    <name type="scientific">Parabacteroides faecalis</name>
    <dbReference type="NCBI Taxonomy" id="2924040"/>
    <lineage>
        <taxon>Bacteria</taxon>
        <taxon>Pseudomonadati</taxon>
        <taxon>Bacteroidota</taxon>
        <taxon>Bacteroidia</taxon>
        <taxon>Bacteroidales</taxon>
        <taxon>Tannerellaceae</taxon>
        <taxon>Parabacteroides</taxon>
    </lineage>
</organism>
<keyword evidence="2" id="KW-1185">Reference proteome</keyword>
<gene>
    <name evidence="1" type="ORF">MUN53_01940</name>
</gene>
<evidence type="ECO:0008006" key="3">
    <source>
        <dbReference type="Google" id="ProtNLM"/>
    </source>
</evidence>
<accession>A0ABT0BX86</accession>
<evidence type="ECO:0000313" key="1">
    <source>
        <dbReference type="EMBL" id="MCJ2379384.1"/>
    </source>
</evidence>
<dbReference type="Proteomes" id="UP001165444">
    <property type="component" value="Unassembled WGS sequence"/>
</dbReference>
<protein>
    <recommendedName>
        <fullName evidence="3">RiboL-PSP-HEPN domain-containing protein</fullName>
    </recommendedName>
</protein>
<sequence length="226" mass="26524">MEDKNCTINIKSLPEIFLKANFLGNGKSYYLKNDIKLYYKKLECALNDIKEGKHTDYLFFSFISLSSATLEYSLNLMYSIYCFFNFNFPQCKTYLEVYKNLRFKNKLFILPHVLSEGKVELNDENQNVKTLYELISIRNKVLHNSEDAQEFVFPNIQASIIDNKLFVPIENATIDFEISTKENIMEALNEELCIRIGNAMLTFYKMLFIPYIEKGVLDNNDLLRNK</sequence>
<proteinExistence type="predicted"/>
<dbReference type="RefSeq" id="WP_243323186.1">
    <property type="nucleotide sequence ID" value="NZ_JAKZMM010000003.1"/>
</dbReference>
<dbReference type="EMBL" id="JAKZMM010000003">
    <property type="protein sequence ID" value="MCJ2379384.1"/>
    <property type="molecule type" value="Genomic_DNA"/>
</dbReference>
<name>A0ABT0BX86_9BACT</name>
<reference evidence="1 2" key="1">
    <citation type="submission" date="2022-03" db="EMBL/GenBank/DDBJ databases">
        <title>Parabacteroides sp. nov. isolated from swine feces.</title>
        <authorList>
            <person name="Bak J.E."/>
        </authorList>
    </citation>
    <scope>NUCLEOTIDE SEQUENCE [LARGE SCALE GENOMIC DNA]</scope>
    <source>
        <strain evidence="1 2">AGMB00274</strain>
    </source>
</reference>
<comment type="caution">
    <text evidence="1">The sequence shown here is derived from an EMBL/GenBank/DDBJ whole genome shotgun (WGS) entry which is preliminary data.</text>
</comment>
<evidence type="ECO:0000313" key="2">
    <source>
        <dbReference type="Proteomes" id="UP001165444"/>
    </source>
</evidence>